<accession>A0A3M2SAA8</accession>
<keyword evidence="2" id="KW-1133">Transmembrane helix</keyword>
<comment type="caution">
    <text evidence="3">The sequence shown here is derived from an EMBL/GenBank/DDBJ whole genome shotgun (WGS) entry which is preliminary data.</text>
</comment>
<dbReference type="AlphaFoldDB" id="A0A3M2SAA8"/>
<dbReference type="EMBL" id="NKUJ01000084">
    <property type="protein sequence ID" value="RMJ14504.1"/>
    <property type="molecule type" value="Genomic_DNA"/>
</dbReference>
<keyword evidence="4" id="KW-1185">Reference proteome</keyword>
<dbReference type="OrthoDB" id="5414836at2759"/>
<feature type="compositionally biased region" description="Polar residues" evidence="1">
    <location>
        <begin position="179"/>
        <end position="191"/>
    </location>
</feature>
<feature type="compositionally biased region" description="Basic and acidic residues" evidence="1">
    <location>
        <begin position="503"/>
        <end position="522"/>
    </location>
</feature>
<dbReference type="STRING" id="2010991.A0A3M2SAA8"/>
<dbReference type="Proteomes" id="UP000277212">
    <property type="component" value="Unassembled WGS sequence"/>
</dbReference>
<evidence type="ECO:0000313" key="4">
    <source>
        <dbReference type="Proteomes" id="UP000277212"/>
    </source>
</evidence>
<organism evidence="3 4">
    <name type="scientific">Fusarium kuroshium</name>
    <dbReference type="NCBI Taxonomy" id="2010991"/>
    <lineage>
        <taxon>Eukaryota</taxon>
        <taxon>Fungi</taxon>
        <taxon>Dikarya</taxon>
        <taxon>Ascomycota</taxon>
        <taxon>Pezizomycotina</taxon>
        <taxon>Sordariomycetes</taxon>
        <taxon>Hypocreomycetidae</taxon>
        <taxon>Hypocreales</taxon>
        <taxon>Nectriaceae</taxon>
        <taxon>Fusarium</taxon>
        <taxon>Fusarium solani species complex</taxon>
    </lineage>
</organism>
<name>A0A3M2SAA8_9HYPO</name>
<feature type="compositionally biased region" description="Polar residues" evidence="1">
    <location>
        <begin position="572"/>
        <end position="587"/>
    </location>
</feature>
<dbReference type="PANTHER" id="PTHR38122">
    <property type="entry name" value="GLYCOPROTEIN X"/>
    <property type="match status" value="1"/>
</dbReference>
<protein>
    <submittedName>
        <fullName evidence="3">Uncharacterized protein</fullName>
    </submittedName>
</protein>
<evidence type="ECO:0000256" key="2">
    <source>
        <dbReference type="SAM" id="Phobius"/>
    </source>
</evidence>
<proteinExistence type="predicted"/>
<keyword evidence="2" id="KW-0472">Membrane</keyword>
<reference evidence="3 4" key="1">
    <citation type="submission" date="2017-06" db="EMBL/GenBank/DDBJ databases">
        <title>Comparative genomic analysis of Ambrosia Fusariam Clade fungi.</title>
        <authorList>
            <person name="Stajich J.E."/>
            <person name="Carrillo J."/>
            <person name="Kijimoto T."/>
            <person name="Eskalen A."/>
            <person name="O'Donnell K."/>
            <person name="Kasson M."/>
        </authorList>
    </citation>
    <scope>NUCLEOTIDE SEQUENCE [LARGE SCALE GENOMIC DNA]</scope>
    <source>
        <strain evidence="3">UCR3666</strain>
    </source>
</reference>
<keyword evidence="2" id="KW-0812">Transmembrane</keyword>
<evidence type="ECO:0000256" key="1">
    <source>
        <dbReference type="SAM" id="MobiDB-lite"/>
    </source>
</evidence>
<sequence length="587" mass="63737">MESRLPPLRRVFRGVSPVWRNALSSLFRRDVAPAVCYNDCNGAYKIALSVGKSDKLCDSNGSFMKVYNACISCIEENSDSTKTSLHDYVEPQFGQFISYCEGEDDTEPTTTIGGFEPLTTENSQIPSATTDCDGCITTALEDYRGSTIMIVLGTKTVPTSSLLDRSSFRYVTVKQTVTYRETGRPSSSATSEADRNEPDSPSGPDLATIIGPVVPSVVLLIVFAFLGFRWYKKRERVKDQEAQIEVDEEPKVEKAQLHSDCVSRPTYELEGSMPFVPDPISSDGAEMAANEVAAHEMSTDKKLGERRVENEEVQYLEADLNLDNAYKIGLSDGDKTDRLCAENGSFMQVYNICIDCVKENSDSSKDTINADVQNEFKQFLDKCKDSESASTIAPNKNVIPTTSCGGCATTVLTDYTGGVITVVLGTKTGAATASLSNFFTVTRTLKVTQTAHPGSGSGSDSNDDSSNANIPIIVGSVIPSFVFLACAAFFGVWWWKRRQKQPKEQKLAHVEGGSSEKPEVEYKAQLPSDCVPRPTYELEGSAPIAPGSFSSDTAFEAEMPANEVPAQEMPTEVNNTKHQPGNGSLGG</sequence>
<feature type="transmembrane region" description="Helical" evidence="2">
    <location>
        <begin position="206"/>
        <end position="228"/>
    </location>
</feature>
<feature type="transmembrane region" description="Helical" evidence="2">
    <location>
        <begin position="472"/>
        <end position="495"/>
    </location>
</feature>
<feature type="region of interest" description="Disordered" evidence="1">
    <location>
        <begin position="503"/>
        <end position="587"/>
    </location>
</feature>
<gene>
    <name evidence="3" type="ORF">CDV36_005825</name>
</gene>
<evidence type="ECO:0000313" key="3">
    <source>
        <dbReference type="EMBL" id="RMJ14504.1"/>
    </source>
</evidence>
<dbReference type="PANTHER" id="PTHR38122:SF1">
    <property type="entry name" value="GLYCOPROTEIN X"/>
    <property type="match status" value="1"/>
</dbReference>
<feature type="region of interest" description="Disordered" evidence="1">
    <location>
        <begin position="179"/>
        <end position="204"/>
    </location>
</feature>